<dbReference type="EMBL" id="CADEBC010000591">
    <property type="protein sequence ID" value="CAB3257374.1"/>
    <property type="molecule type" value="Genomic_DNA"/>
</dbReference>
<feature type="region of interest" description="Disordered" evidence="1">
    <location>
        <begin position="1"/>
        <end position="89"/>
    </location>
</feature>
<name>A0A8S1BBZ4_ARCPL</name>
<proteinExistence type="predicted"/>
<dbReference type="AlphaFoldDB" id="A0A8S1BBZ4"/>
<organism evidence="2 3">
    <name type="scientific">Arctia plantaginis</name>
    <name type="common">Wood tiger moth</name>
    <name type="synonym">Phalaena plantaginis</name>
    <dbReference type="NCBI Taxonomy" id="874455"/>
    <lineage>
        <taxon>Eukaryota</taxon>
        <taxon>Metazoa</taxon>
        <taxon>Ecdysozoa</taxon>
        <taxon>Arthropoda</taxon>
        <taxon>Hexapoda</taxon>
        <taxon>Insecta</taxon>
        <taxon>Pterygota</taxon>
        <taxon>Neoptera</taxon>
        <taxon>Endopterygota</taxon>
        <taxon>Lepidoptera</taxon>
        <taxon>Glossata</taxon>
        <taxon>Ditrysia</taxon>
        <taxon>Noctuoidea</taxon>
        <taxon>Erebidae</taxon>
        <taxon>Arctiinae</taxon>
        <taxon>Arctia</taxon>
    </lineage>
</organism>
<evidence type="ECO:0000313" key="2">
    <source>
        <dbReference type="EMBL" id="CAB3257374.1"/>
    </source>
</evidence>
<keyword evidence="3" id="KW-1185">Reference proteome</keyword>
<gene>
    <name evidence="2" type="ORF">APLA_LOCUS15917</name>
</gene>
<comment type="caution">
    <text evidence="2">The sequence shown here is derived from an EMBL/GenBank/DDBJ whole genome shotgun (WGS) entry which is preliminary data.</text>
</comment>
<accession>A0A8S1BBZ4</accession>
<sequence length="203" mass="22882">MDMQDHPSFSATGASFPLPHPELLDQNIYDVPCEDSPTPEPPLLAPEKPPFTSRKPSLTTREPSLTSEEPPYTQQEPSSTSQEPLLTAEKPTSTDFAKLRQNFENGFPEADIKKSVTLTPKPILVSKLKTDIKFNTDLKKNKTRNEGGITFTLPKRDNQLDLDRENIRMDDVFFVRDRDRYCSSTDTDNSVVEFTLGLHAAKL</sequence>
<feature type="compositionally biased region" description="Pro residues" evidence="1">
    <location>
        <begin position="38"/>
        <end position="49"/>
    </location>
</feature>
<dbReference type="OrthoDB" id="7192012at2759"/>
<dbReference type="Proteomes" id="UP000494106">
    <property type="component" value="Unassembled WGS sequence"/>
</dbReference>
<protein>
    <submittedName>
        <fullName evidence="2">Uncharacterized protein</fullName>
    </submittedName>
</protein>
<evidence type="ECO:0000256" key="1">
    <source>
        <dbReference type="SAM" id="MobiDB-lite"/>
    </source>
</evidence>
<evidence type="ECO:0000313" key="3">
    <source>
        <dbReference type="Proteomes" id="UP000494106"/>
    </source>
</evidence>
<feature type="compositionally biased region" description="Polar residues" evidence="1">
    <location>
        <begin position="54"/>
        <end position="89"/>
    </location>
</feature>
<reference evidence="2 3" key="1">
    <citation type="submission" date="2020-04" db="EMBL/GenBank/DDBJ databases">
        <authorList>
            <person name="Wallbank WR R."/>
            <person name="Pardo Diaz C."/>
            <person name="Kozak K."/>
            <person name="Martin S."/>
            <person name="Jiggins C."/>
            <person name="Moest M."/>
            <person name="Warren A I."/>
            <person name="Byers J.R.P. K."/>
            <person name="Montejo-Kovacevich G."/>
            <person name="Yen C E."/>
        </authorList>
    </citation>
    <scope>NUCLEOTIDE SEQUENCE [LARGE SCALE GENOMIC DNA]</scope>
</reference>